<organism evidence="4 5">
    <name type="scientific">Absidia repens</name>
    <dbReference type="NCBI Taxonomy" id="90262"/>
    <lineage>
        <taxon>Eukaryota</taxon>
        <taxon>Fungi</taxon>
        <taxon>Fungi incertae sedis</taxon>
        <taxon>Mucoromycota</taxon>
        <taxon>Mucoromycotina</taxon>
        <taxon>Mucoromycetes</taxon>
        <taxon>Mucorales</taxon>
        <taxon>Cunninghamellaceae</taxon>
        <taxon>Absidia</taxon>
    </lineage>
</organism>
<dbReference type="Gene3D" id="1.10.472.10">
    <property type="entry name" value="Cyclin-like"/>
    <property type="match status" value="1"/>
</dbReference>
<sequence>MGTTKSRKTRRNTSRPAAVNFLTNIPLGTATETKESLSYSIHYSDNHNSNNNDLIGYSGYHEHTLEQDGYSLPPTSSFLTSCPTDHNTPQASTTRRKQQDQRRRSSSDSSHEHHKLTREDSERPIASEKIKKKSTLAGGKEHGHGGGTTIMSVFRHYTDKLRQSTSKRRNDTPSITQLGYVQQQLANQDHHKRRAGLSYAHFLSPIGTLLDDTSVQTQMDENAYNPFFLDNDTYYQTGNMSSSLTSSTQNVRPADARKELNEQFRLAHPEIPSEITLTKIRSIKAHLLEIGKVVDLEISTLAHAYAYFEKLVIKNVVSKKNRKLIAACCLFLAFKINEAKGTRCQPLLEAIDDELNEDSEEIHDHEFAVFADLEFNLYIPRREFMPHFEGIFTHLENKSIATYLGESNFYQVQQL</sequence>
<accession>A0A1X2II46</accession>
<comment type="caution">
    <text evidence="4">The sequence shown here is derived from an EMBL/GenBank/DDBJ whole genome shotgun (WGS) entry which is preliminary data.</text>
</comment>
<feature type="compositionally biased region" description="Basic and acidic residues" evidence="2">
    <location>
        <begin position="97"/>
        <end position="129"/>
    </location>
</feature>
<evidence type="ECO:0000256" key="1">
    <source>
        <dbReference type="RuleBase" id="RU000383"/>
    </source>
</evidence>
<dbReference type="OrthoDB" id="5353095at2759"/>
<evidence type="ECO:0000313" key="5">
    <source>
        <dbReference type="Proteomes" id="UP000193560"/>
    </source>
</evidence>
<feature type="compositionally biased region" description="Polar residues" evidence="2">
    <location>
        <begin position="73"/>
        <end position="91"/>
    </location>
</feature>
<dbReference type="SUPFAM" id="SSF47954">
    <property type="entry name" value="Cyclin-like"/>
    <property type="match status" value="1"/>
</dbReference>
<dbReference type="STRING" id="90262.A0A1X2II46"/>
<proteinExistence type="inferred from homology"/>
<evidence type="ECO:0000256" key="2">
    <source>
        <dbReference type="SAM" id="MobiDB-lite"/>
    </source>
</evidence>
<feature type="region of interest" description="Disordered" evidence="2">
    <location>
        <begin position="66"/>
        <end position="149"/>
    </location>
</feature>
<keyword evidence="1" id="KW-0195">Cyclin</keyword>
<keyword evidence="5" id="KW-1185">Reference proteome</keyword>
<dbReference type="PANTHER" id="PTHR22896:SF0">
    <property type="entry name" value="CYCLIN N-TERMINAL DOMAIN-CONTAINING PROTEIN"/>
    <property type="match status" value="1"/>
</dbReference>
<dbReference type="InterPro" id="IPR006671">
    <property type="entry name" value="Cyclin_N"/>
</dbReference>
<feature type="domain" description="Cyclin-like" evidence="3">
    <location>
        <begin position="285"/>
        <end position="371"/>
    </location>
</feature>
<protein>
    <recommendedName>
        <fullName evidence="3">Cyclin-like domain-containing protein</fullName>
    </recommendedName>
</protein>
<evidence type="ECO:0000313" key="4">
    <source>
        <dbReference type="EMBL" id="ORZ17006.1"/>
    </source>
</evidence>
<dbReference type="PANTHER" id="PTHR22896">
    <property type="entry name" value="CDK5 AND ABL1 ENZYME SUBSTRATE 1"/>
    <property type="match status" value="1"/>
</dbReference>
<dbReference type="Proteomes" id="UP000193560">
    <property type="component" value="Unassembled WGS sequence"/>
</dbReference>
<dbReference type="CDD" id="cd20556">
    <property type="entry name" value="CYCLIN_CABLES"/>
    <property type="match status" value="1"/>
</dbReference>
<dbReference type="AlphaFoldDB" id="A0A1X2II46"/>
<dbReference type="GO" id="GO:0051726">
    <property type="term" value="P:regulation of cell cycle"/>
    <property type="evidence" value="ECO:0007669"/>
    <property type="project" value="InterPro"/>
</dbReference>
<evidence type="ECO:0000259" key="3">
    <source>
        <dbReference type="SMART" id="SM00385"/>
    </source>
</evidence>
<dbReference type="InterPro" id="IPR012388">
    <property type="entry name" value="CABLES1/2"/>
</dbReference>
<dbReference type="InterPro" id="IPR013763">
    <property type="entry name" value="Cyclin-like_dom"/>
</dbReference>
<comment type="similarity">
    <text evidence="1">Belongs to the cyclin family.</text>
</comment>
<dbReference type="SMART" id="SM00385">
    <property type="entry name" value="CYCLIN"/>
    <property type="match status" value="1"/>
</dbReference>
<dbReference type="EMBL" id="MCGE01000010">
    <property type="protein sequence ID" value="ORZ17006.1"/>
    <property type="molecule type" value="Genomic_DNA"/>
</dbReference>
<gene>
    <name evidence="4" type="ORF">BCR42DRAFT_374010</name>
</gene>
<name>A0A1X2II46_9FUNG</name>
<dbReference type="Pfam" id="PF00134">
    <property type="entry name" value="Cyclin_N"/>
    <property type="match status" value="1"/>
</dbReference>
<dbReference type="InterPro" id="IPR036915">
    <property type="entry name" value="Cyclin-like_sf"/>
</dbReference>
<reference evidence="4 5" key="1">
    <citation type="submission" date="2016-07" db="EMBL/GenBank/DDBJ databases">
        <title>Pervasive Adenine N6-methylation of Active Genes in Fungi.</title>
        <authorList>
            <consortium name="DOE Joint Genome Institute"/>
            <person name="Mondo S.J."/>
            <person name="Dannebaum R.O."/>
            <person name="Kuo R.C."/>
            <person name="Labutti K."/>
            <person name="Haridas S."/>
            <person name="Kuo A."/>
            <person name="Salamov A."/>
            <person name="Ahrendt S.R."/>
            <person name="Lipzen A."/>
            <person name="Sullivan W."/>
            <person name="Andreopoulos W.B."/>
            <person name="Clum A."/>
            <person name="Lindquist E."/>
            <person name="Daum C."/>
            <person name="Ramamoorthy G.K."/>
            <person name="Gryganskyi A."/>
            <person name="Culley D."/>
            <person name="Magnuson J.K."/>
            <person name="James T.Y."/>
            <person name="O'Malley M.A."/>
            <person name="Stajich J.E."/>
            <person name="Spatafora J.W."/>
            <person name="Visel A."/>
            <person name="Grigoriev I.V."/>
        </authorList>
    </citation>
    <scope>NUCLEOTIDE SEQUENCE [LARGE SCALE GENOMIC DNA]</scope>
    <source>
        <strain evidence="4 5">NRRL 1336</strain>
    </source>
</reference>